<keyword evidence="1" id="KW-0472">Membrane</keyword>
<sequence length="188" mass="22119">MNSLILLTDGTNQTERHRLQISPGWVQFMEIYITFTTTTSNFLFILLIIYKRRKTADNEKELHAPIFNQLFYVSTLSLFMIDLCYILGKFAHTDTTKNIDAGLWMAAILMYIEFWSHQYNYVISTAIILFSFLAVVQMSIISFKPAFKSFVTGDWLKIEIFVVYVIIVHYLWIISKFKGFFVQKRDDC</sequence>
<keyword evidence="1" id="KW-1133">Transmembrane helix</keyword>
<feature type="transmembrane region" description="Helical" evidence="1">
    <location>
        <begin position="155"/>
        <end position="175"/>
    </location>
</feature>
<proteinExistence type="predicted"/>
<dbReference type="Proteomes" id="UP000095282">
    <property type="component" value="Unplaced"/>
</dbReference>
<accession>A0A1I7TW16</accession>
<evidence type="ECO:0000313" key="3">
    <source>
        <dbReference type="WBParaSite" id="Csp11.Scaffold629.g12355.t1"/>
    </source>
</evidence>
<organism evidence="2 3">
    <name type="scientific">Caenorhabditis tropicalis</name>
    <dbReference type="NCBI Taxonomy" id="1561998"/>
    <lineage>
        <taxon>Eukaryota</taxon>
        <taxon>Metazoa</taxon>
        <taxon>Ecdysozoa</taxon>
        <taxon>Nematoda</taxon>
        <taxon>Chromadorea</taxon>
        <taxon>Rhabditida</taxon>
        <taxon>Rhabditina</taxon>
        <taxon>Rhabditomorpha</taxon>
        <taxon>Rhabditoidea</taxon>
        <taxon>Rhabditidae</taxon>
        <taxon>Peloderinae</taxon>
        <taxon>Caenorhabditis</taxon>
    </lineage>
</organism>
<feature type="transmembrane region" description="Helical" evidence="1">
    <location>
        <begin position="70"/>
        <end position="92"/>
    </location>
</feature>
<feature type="transmembrane region" description="Helical" evidence="1">
    <location>
        <begin position="31"/>
        <end position="50"/>
    </location>
</feature>
<dbReference type="eggNOG" id="ENOG502T3H4">
    <property type="taxonomic scope" value="Eukaryota"/>
</dbReference>
<protein>
    <submittedName>
        <fullName evidence="3">Transmembrane protein</fullName>
    </submittedName>
</protein>
<keyword evidence="1" id="KW-0812">Transmembrane</keyword>
<name>A0A1I7TW16_9PELO</name>
<evidence type="ECO:0000313" key="2">
    <source>
        <dbReference type="Proteomes" id="UP000095282"/>
    </source>
</evidence>
<evidence type="ECO:0000256" key="1">
    <source>
        <dbReference type="SAM" id="Phobius"/>
    </source>
</evidence>
<reference evidence="3" key="1">
    <citation type="submission" date="2016-11" db="UniProtKB">
        <authorList>
            <consortium name="WormBaseParasite"/>
        </authorList>
    </citation>
    <scope>IDENTIFICATION</scope>
</reference>
<feature type="transmembrane region" description="Helical" evidence="1">
    <location>
        <begin position="121"/>
        <end position="143"/>
    </location>
</feature>
<dbReference type="WBParaSite" id="Csp11.Scaffold629.g12355.t1">
    <property type="protein sequence ID" value="Csp11.Scaffold629.g12355.t1"/>
    <property type="gene ID" value="Csp11.Scaffold629.g12355"/>
</dbReference>
<dbReference type="AlphaFoldDB" id="A0A1I7TW16"/>
<keyword evidence="2" id="KW-1185">Reference proteome</keyword>